<evidence type="ECO:0000313" key="3">
    <source>
        <dbReference type="Proteomes" id="UP000242219"/>
    </source>
</evidence>
<keyword evidence="3" id="KW-1185">Reference proteome</keyword>
<keyword evidence="1" id="KW-1133">Transmembrane helix</keyword>
<keyword evidence="1" id="KW-0472">Membrane</keyword>
<keyword evidence="1" id="KW-0812">Transmembrane</keyword>
<comment type="caution">
    <text evidence="2">The sequence shown here is derived from an EMBL/GenBank/DDBJ whole genome shotgun (WGS) entry which is preliminary data.</text>
</comment>
<dbReference type="EMBL" id="MJUW02000044">
    <property type="protein sequence ID" value="OQD46299.1"/>
    <property type="molecule type" value="Genomic_DNA"/>
</dbReference>
<evidence type="ECO:0000256" key="1">
    <source>
        <dbReference type="SAM" id="Phobius"/>
    </source>
</evidence>
<name>A0A1V6M1L0_9BACT</name>
<evidence type="ECO:0000313" key="2">
    <source>
        <dbReference type="EMBL" id="OQD46299.1"/>
    </source>
</evidence>
<feature type="transmembrane region" description="Helical" evidence="1">
    <location>
        <begin position="47"/>
        <end position="69"/>
    </location>
</feature>
<protein>
    <submittedName>
        <fullName evidence="2">Uncharacterized protein</fullName>
    </submittedName>
</protein>
<accession>A0A1V6M1L0</accession>
<dbReference type="Proteomes" id="UP000242219">
    <property type="component" value="Unassembled WGS sequence"/>
</dbReference>
<organism evidence="2 3">
    <name type="scientific">Candidatus Brocadia sapporoensis</name>
    <dbReference type="NCBI Taxonomy" id="392547"/>
    <lineage>
        <taxon>Bacteria</taxon>
        <taxon>Pseudomonadati</taxon>
        <taxon>Planctomycetota</taxon>
        <taxon>Candidatus Brocadiia</taxon>
        <taxon>Candidatus Brocadiales</taxon>
        <taxon>Candidatus Brocadiaceae</taxon>
        <taxon>Candidatus Brocadia</taxon>
    </lineage>
</organism>
<proteinExistence type="predicted"/>
<sequence length="75" mass="8632">MDVVLQRLMDRLSAVSFLIESLDFIPNANTQKGSFYLKKEENEKNSIIFFLCICPFLCITGLSWSTSIYTPQPQH</sequence>
<dbReference type="AlphaFoldDB" id="A0A1V6M1L0"/>
<gene>
    <name evidence="2" type="ORF">BIY37_04220</name>
</gene>
<reference evidence="2 3" key="1">
    <citation type="journal article" date="2016" name="Genome Announc.">
        <title>Draft Genome Sequence of the Anaerobic Ammonium-Oxidizing Bacterium 'Candidatus Brocadia sp. 40'.</title>
        <authorList>
            <person name="Ali M."/>
            <person name="Haroon M.F."/>
            <person name="Narita Y."/>
            <person name="Zhang L."/>
            <person name="Rangel Shaw D."/>
            <person name="Okabe S."/>
            <person name="Saikaly P.E."/>
        </authorList>
    </citation>
    <scope>NUCLEOTIDE SEQUENCE [LARGE SCALE GENOMIC DNA]</scope>
    <source>
        <strain evidence="2 3">40</strain>
    </source>
</reference>